<proteinExistence type="inferred from homology"/>
<evidence type="ECO:0000256" key="5">
    <source>
        <dbReference type="ARBA" id="ARBA00022490"/>
    </source>
</evidence>
<dbReference type="PIRSF" id="PIRSF015601">
    <property type="entry name" value="MTase_slr0722"/>
    <property type="match status" value="1"/>
</dbReference>
<keyword evidence="9 12" id="KW-0949">S-adenosyl-L-methionine</keyword>
<dbReference type="eggNOG" id="COG1385">
    <property type="taxonomic scope" value="Bacteria"/>
</dbReference>
<evidence type="ECO:0000256" key="7">
    <source>
        <dbReference type="ARBA" id="ARBA00022603"/>
    </source>
</evidence>
<dbReference type="EC" id="2.1.1.193" evidence="3 12"/>
<dbReference type="InterPro" id="IPR006700">
    <property type="entry name" value="RsmE"/>
</dbReference>
<dbReference type="NCBIfam" id="TIGR00046">
    <property type="entry name" value="RsmE family RNA methyltransferase"/>
    <property type="match status" value="1"/>
</dbReference>
<evidence type="ECO:0000256" key="2">
    <source>
        <dbReference type="ARBA" id="ARBA00005528"/>
    </source>
</evidence>
<evidence type="ECO:0000256" key="6">
    <source>
        <dbReference type="ARBA" id="ARBA00022552"/>
    </source>
</evidence>
<keyword evidence="6 12" id="KW-0698">rRNA processing</keyword>
<dbReference type="GO" id="GO:0070042">
    <property type="term" value="F:rRNA (uridine-N3-)-methyltransferase activity"/>
    <property type="evidence" value="ECO:0007669"/>
    <property type="project" value="TreeGrafter"/>
</dbReference>
<dbReference type="AlphaFoldDB" id="H8GMC2"/>
<dbReference type="InterPro" id="IPR046886">
    <property type="entry name" value="RsmE_MTase_dom"/>
</dbReference>
<dbReference type="GO" id="GO:0005737">
    <property type="term" value="C:cytoplasm"/>
    <property type="evidence" value="ECO:0007669"/>
    <property type="project" value="UniProtKB-SubCell"/>
</dbReference>
<dbReference type="RefSeq" id="WP_005373372.1">
    <property type="nucleotide sequence ID" value="NZ_CM001475.1"/>
</dbReference>
<dbReference type="InterPro" id="IPR015947">
    <property type="entry name" value="PUA-like_sf"/>
</dbReference>
<name>H8GMC2_METAL</name>
<dbReference type="Gene3D" id="3.40.1280.10">
    <property type="match status" value="1"/>
</dbReference>
<keyword evidence="7 12" id="KW-0489">Methyltransferase</keyword>
<dbReference type="PANTHER" id="PTHR30027">
    <property type="entry name" value="RIBOSOMAL RNA SMALL SUBUNIT METHYLTRANSFERASE E"/>
    <property type="match status" value="1"/>
</dbReference>
<evidence type="ECO:0000259" key="13">
    <source>
        <dbReference type="Pfam" id="PF04452"/>
    </source>
</evidence>
<reference evidence="15 16" key="1">
    <citation type="journal article" date="2013" name="Genome Announc.">
        <title>Genome Sequence of the Obligate Gammaproteobacterial Methanotroph Methylomicrobium album Strain BG8.</title>
        <authorList>
            <person name="Kits K.D."/>
            <person name="Kalyuzhnaya M.G."/>
            <person name="Klotz M.G."/>
            <person name="Jetten M.S."/>
            <person name="Op den Camp H.J."/>
            <person name="Vuilleumier S."/>
            <person name="Bringel F."/>
            <person name="Dispirito A.A."/>
            <person name="Murrell J.C."/>
            <person name="Bruce D."/>
            <person name="Cheng J.F."/>
            <person name="Copeland A."/>
            <person name="Goodwin L."/>
            <person name="Hauser L."/>
            <person name="Lajus A."/>
            <person name="Land M.L."/>
            <person name="Lapidus A."/>
            <person name="Lucas S."/>
            <person name="Medigue C."/>
            <person name="Pitluck S."/>
            <person name="Woyke T."/>
            <person name="Zeytun A."/>
            <person name="Stein L.Y."/>
        </authorList>
    </citation>
    <scope>NUCLEOTIDE SEQUENCE [LARGE SCALE GENOMIC DNA]</scope>
    <source>
        <strain evidence="15 16">BG8</strain>
    </source>
</reference>
<evidence type="ECO:0000256" key="11">
    <source>
        <dbReference type="ARBA" id="ARBA00047944"/>
    </source>
</evidence>
<keyword evidence="5 12" id="KW-0963">Cytoplasm</keyword>
<evidence type="ECO:0000256" key="8">
    <source>
        <dbReference type="ARBA" id="ARBA00022679"/>
    </source>
</evidence>
<feature type="domain" description="Ribosomal RNA small subunit methyltransferase E PUA-like" evidence="14">
    <location>
        <begin position="20"/>
        <end position="66"/>
    </location>
</feature>
<sequence>MRISRLYVSQPLNCGQHIELDDDSAHYVRTVLRLAKDNRIILFDGSGADYPSVLLEVSRNRVAVAIEQRQSRDVESPLAVCLGLGMARGDRMDLSVQKAVELGVNRITPIETERCLVQLKGDKRVQRFTHWQRIVRHATEQCGRSILPELAPITSLHQWVSEQQGLKLFLDPYAEITLADLQPEDDQVTLLTGPEGGFADHEREAAKAAGFVPVRLGGRILRTETASLAALSAVQMLWGDFRSGPKAC</sequence>
<dbReference type="HOGENOM" id="CLU_067442_5_1_6"/>
<dbReference type="Proteomes" id="UP000005090">
    <property type="component" value="Chromosome"/>
</dbReference>
<evidence type="ECO:0000259" key="14">
    <source>
        <dbReference type="Pfam" id="PF20260"/>
    </source>
</evidence>
<evidence type="ECO:0000256" key="10">
    <source>
        <dbReference type="ARBA" id="ARBA00025699"/>
    </source>
</evidence>
<comment type="catalytic activity">
    <reaction evidence="11 12">
        <text>uridine(1498) in 16S rRNA + S-adenosyl-L-methionine = N(3)-methyluridine(1498) in 16S rRNA + S-adenosyl-L-homocysteine + H(+)</text>
        <dbReference type="Rhea" id="RHEA:42920"/>
        <dbReference type="Rhea" id="RHEA-COMP:10283"/>
        <dbReference type="Rhea" id="RHEA-COMP:10284"/>
        <dbReference type="ChEBI" id="CHEBI:15378"/>
        <dbReference type="ChEBI" id="CHEBI:57856"/>
        <dbReference type="ChEBI" id="CHEBI:59789"/>
        <dbReference type="ChEBI" id="CHEBI:65315"/>
        <dbReference type="ChEBI" id="CHEBI:74502"/>
        <dbReference type="EC" id="2.1.1.193"/>
    </reaction>
</comment>
<dbReference type="Pfam" id="PF20260">
    <property type="entry name" value="PUA_4"/>
    <property type="match status" value="1"/>
</dbReference>
<dbReference type="InterPro" id="IPR029028">
    <property type="entry name" value="Alpha/beta_knot_MTases"/>
</dbReference>
<dbReference type="GO" id="GO:0070475">
    <property type="term" value="P:rRNA base methylation"/>
    <property type="evidence" value="ECO:0007669"/>
    <property type="project" value="TreeGrafter"/>
</dbReference>
<dbReference type="InterPro" id="IPR029026">
    <property type="entry name" value="tRNA_m1G_MTases_N"/>
</dbReference>
<gene>
    <name evidence="15" type="ORF">Metal_2965</name>
</gene>
<feature type="domain" description="Ribosomal RNA small subunit methyltransferase E methyltransferase" evidence="13">
    <location>
        <begin position="75"/>
        <end position="235"/>
    </location>
</feature>
<evidence type="ECO:0000313" key="15">
    <source>
        <dbReference type="EMBL" id="EIC30646.1"/>
    </source>
</evidence>
<organism evidence="15 16">
    <name type="scientific">Methylomicrobium album BG8</name>
    <dbReference type="NCBI Taxonomy" id="686340"/>
    <lineage>
        <taxon>Bacteria</taxon>
        <taxon>Pseudomonadati</taxon>
        <taxon>Pseudomonadota</taxon>
        <taxon>Gammaproteobacteria</taxon>
        <taxon>Methylococcales</taxon>
        <taxon>Methylococcaceae</taxon>
        <taxon>Methylomicrobium</taxon>
    </lineage>
</organism>
<evidence type="ECO:0000256" key="4">
    <source>
        <dbReference type="ARBA" id="ARBA00013673"/>
    </source>
</evidence>
<keyword evidence="8 12" id="KW-0808">Transferase</keyword>
<evidence type="ECO:0000313" key="16">
    <source>
        <dbReference type="Proteomes" id="UP000005090"/>
    </source>
</evidence>
<dbReference type="SUPFAM" id="SSF88697">
    <property type="entry name" value="PUA domain-like"/>
    <property type="match status" value="1"/>
</dbReference>
<evidence type="ECO:0000256" key="12">
    <source>
        <dbReference type="PIRNR" id="PIRNR015601"/>
    </source>
</evidence>
<dbReference type="SUPFAM" id="SSF75217">
    <property type="entry name" value="alpha/beta knot"/>
    <property type="match status" value="1"/>
</dbReference>
<comment type="subcellular location">
    <subcellularLocation>
        <location evidence="1 12">Cytoplasm</location>
    </subcellularLocation>
</comment>
<dbReference type="EMBL" id="CM001475">
    <property type="protein sequence ID" value="EIC30646.1"/>
    <property type="molecule type" value="Genomic_DNA"/>
</dbReference>
<evidence type="ECO:0000256" key="1">
    <source>
        <dbReference type="ARBA" id="ARBA00004496"/>
    </source>
</evidence>
<dbReference type="NCBIfam" id="NF008692">
    <property type="entry name" value="PRK11713.1-5"/>
    <property type="match status" value="1"/>
</dbReference>
<comment type="function">
    <text evidence="10 12">Specifically methylates the N3 position of the uracil ring of uridine 1498 (m3U1498) in 16S rRNA. Acts on the fully assembled 30S ribosomal subunit.</text>
</comment>
<dbReference type="Pfam" id="PF04452">
    <property type="entry name" value="Methyltrans_RNA"/>
    <property type="match status" value="1"/>
</dbReference>
<keyword evidence="16" id="KW-1185">Reference proteome</keyword>
<comment type="similarity">
    <text evidence="2 12">Belongs to the RNA methyltransferase RsmE family.</text>
</comment>
<protein>
    <recommendedName>
        <fullName evidence="4 12">Ribosomal RNA small subunit methyltransferase E</fullName>
        <ecNumber evidence="3 12">2.1.1.193</ecNumber>
    </recommendedName>
</protein>
<evidence type="ECO:0000256" key="9">
    <source>
        <dbReference type="ARBA" id="ARBA00022691"/>
    </source>
</evidence>
<dbReference type="InterPro" id="IPR046887">
    <property type="entry name" value="RsmE_PUA-like"/>
</dbReference>
<dbReference type="CDD" id="cd18084">
    <property type="entry name" value="RsmE-like"/>
    <property type="match status" value="1"/>
</dbReference>
<dbReference type="PANTHER" id="PTHR30027:SF3">
    <property type="entry name" value="16S RRNA (URACIL(1498)-N(3))-METHYLTRANSFERASE"/>
    <property type="match status" value="1"/>
</dbReference>
<dbReference type="STRING" id="686340.Metal_2965"/>
<evidence type="ECO:0000256" key="3">
    <source>
        <dbReference type="ARBA" id="ARBA00012328"/>
    </source>
</evidence>
<accession>H8GMC2</accession>
<dbReference type="Gene3D" id="2.40.240.20">
    <property type="entry name" value="Hypothetical PUA domain-like, domain 1"/>
    <property type="match status" value="1"/>
</dbReference>